<dbReference type="Pfam" id="PF03080">
    <property type="entry name" value="Neprosin"/>
    <property type="match status" value="1"/>
</dbReference>
<dbReference type="Proteomes" id="UP000734854">
    <property type="component" value="Unassembled WGS sequence"/>
</dbReference>
<dbReference type="InterPro" id="IPR004314">
    <property type="entry name" value="Neprosin"/>
</dbReference>
<dbReference type="InterPro" id="IPR053168">
    <property type="entry name" value="Glutamic_endopeptidase"/>
</dbReference>
<dbReference type="PANTHER" id="PTHR31589">
    <property type="entry name" value="PROTEIN, PUTATIVE (DUF239)-RELATED-RELATED"/>
    <property type="match status" value="1"/>
</dbReference>
<sequence>MLHCTQMKPTTSLPNVNQGNLTSRLTASVGMMKESCPSGTIPILRRNLREDYKYLLTPSPTTGVVHIKMARGKYYGSAADLNVYGLLDVGADQFSSSAIWVLNDGDGLGPLEQTNGITVGWTVNPPLYGDTNTRLFTFWTADGFQKQGCYDLHCPGFVQVSRDVPLGGTISPLSQIDGTQYYIRLLIYRDPVTENWWLVMGEEEKLIGYWPKALFSTMIAHANLINWGGSAYSSSGEWSPPMGSGRYCEAGEGEACYFGRVKLVGEGNVYRAVGDKEVKYYSSGCYDVGEFDDLSSGGGQFLFGGPGYC</sequence>
<evidence type="ECO:0000259" key="1">
    <source>
        <dbReference type="PROSITE" id="PS52045"/>
    </source>
</evidence>
<gene>
    <name evidence="2" type="ORF">ZIOFF_008039</name>
</gene>
<comment type="caution">
    <text evidence="2">The sequence shown here is derived from an EMBL/GenBank/DDBJ whole genome shotgun (WGS) entry which is preliminary data.</text>
</comment>
<dbReference type="AlphaFoldDB" id="A0A8J5IHJ6"/>
<dbReference type="PANTHER" id="PTHR31589:SF110">
    <property type="entry name" value="PROTEIN, PUTATIVE (DUF239)-RELATED"/>
    <property type="match status" value="1"/>
</dbReference>
<dbReference type="PROSITE" id="PS52045">
    <property type="entry name" value="NEPROSIN_PEP_CD"/>
    <property type="match status" value="1"/>
</dbReference>
<reference evidence="2 3" key="1">
    <citation type="submission" date="2020-08" db="EMBL/GenBank/DDBJ databases">
        <title>Plant Genome Project.</title>
        <authorList>
            <person name="Zhang R.-G."/>
        </authorList>
    </citation>
    <scope>NUCLEOTIDE SEQUENCE [LARGE SCALE GENOMIC DNA]</scope>
    <source>
        <tissue evidence="2">Rhizome</tissue>
    </source>
</reference>
<evidence type="ECO:0000313" key="2">
    <source>
        <dbReference type="EMBL" id="KAG6534154.1"/>
    </source>
</evidence>
<keyword evidence="3" id="KW-1185">Reference proteome</keyword>
<evidence type="ECO:0000313" key="3">
    <source>
        <dbReference type="Proteomes" id="UP000734854"/>
    </source>
</evidence>
<proteinExistence type="predicted"/>
<feature type="domain" description="Neprosin PEP catalytic" evidence="1">
    <location>
        <begin position="55"/>
        <end position="309"/>
    </location>
</feature>
<name>A0A8J5IHJ6_ZINOF</name>
<organism evidence="2 3">
    <name type="scientific">Zingiber officinale</name>
    <name type="common">Ginger</name>
    <name type="synonym">Amomum zingiber</name>
    <dbReference type="NCBI Taxonomy" id="94328"/>
    <lineage>
        <taxon>Eukaryota</taxon>
        <taxon>Viridiplantae</taxon>
        <taxon>Streptophyta</taxon>
        <taxon>Embryophyta</taxon>
        <taxon>Tracheophyta</taxon>
        <taxon>Spermatophyta</taxon>
        <taxon>Magnoliopsida</taxon>
        <taxon>Liliopsida</taxon>
        <taxon>Zingiberales</taxon>
        <taxon>Zingiberaceae</taxon>
        <taxon>Zingiber</taxon>
    </lineage>
</organism>
<dbReference type="Gene3D" id="3.90.1320.10">
    <property type="entry name" value="Outer-capsid protein sigma 3, large lobe"/>
    <property type="match status" value="1"/>
</dbReference>
<dbReference type="EMBL" id="JACMSC010000002">
    <property type="protein sequence ID" value="KAG6534154.1"/>
    <property type="molecule type" value="Genomic_DNA"/>
</dbReference>
<accession>A0A8J5IHJ6</accession>
<protein>
    <recommendedName>
        <fullName evidence="1">Neprosin PEP catalytic domain-containing protein</fullName>
    </recommendedName>
</protein>